<dbReference type="Pfam" id="PF03960">
    <property type="entry name" value="ArsC"/>
    <property type="match status" value="1"/>
</dbReference>
<dbReference type="InterPro" id="IPR006660">
    <property type="entry name" value="Arsenate_reductase-like"/>
</dbReference>
<dbReference type="Proteomes" id="UP000672011">
    <property type="component" value="Chromosome"/>
</dbReference>
<dbReference type="SUPFAM" id="SSF52833">
    <property type="entry name" value="Thioredoxin-like"/>
    <property type="match status" value="1"/>
</dbReference>
<organism evidence="4 5">
    <name type="scientific">Faecalibacter bovis</name>
    <dbReference type="NCBI Taxonomy" id="2898187"/>
    <lineage>
        <taxon>Bacteria</taxon>
        <taxon>Pseudomonadati</taxon>
        <taxon>Bacteroidota</taxon>
        <taxon>Flavobacteriia</taxon>
        <taxon>Flavobacteriales</taxon>
        <taxon>Weeksellaceae</taxon>
        <taxon>Faecalibacter</taxon>
    </lineage>
</organism>
<dbReference type="PANTHER" id="PTHR30041">
    <property type="entry name" value="ARSENATE REDUCTASE"/>
    <property type="match status" value="1"/>
</dbReference>
<gene>
    <name evidence="4" type="ORF">J9309_12735</name>
</gene>
<proteinExistence type="inferred from homology"/>
<reference evidence="4 5" key="1">
    <citation type="journal article" date="2021" name="Int. J. Syst. Evol. Microbiol.">
        <title>Faecalibacter bovis sp. nov., isolated from cow faeces.</title>
        <authorList>
            <person name="Li F."/>
            <person name="Zhao W."/>
            <person name="Hong Q."/>
            <person name="Shao Q."/>
            <person name="Song J."/>
            <person name="Yang S."/>
        </authorList>
    </citation>
    <scope>NUCLEOTIDE SEQUENCE [LARGE SCALE GENOMIC DNA]</scope>
    <source>
        <strain evidence="4 5">ZY171143</strain>
    </source>
</reference>
<keyword evidence="5" id="KW-1185">Reference proteome</keyword>
<reference evidence="5" key="2">
    <citation type="submission" date="2021-04" db="EMBL/GenBank/DDBJ databases">
        <title>Taxonomy of Flavobacteriaceae bacterium ZY171143.</title>
        <authorList>
            <person name="Li F."/>
        </authorList>
    </citation>
    <scope>NUCLEOTIDE SEQUENCE [LARGE SCALE GENOMIC DNA]</scope>
    <source>
        <strain evidence="5">ZY171143</strain>
    </source>
</reference>
<dbReference type="PROSITE" id="PS51353">
    <property type="entry name" value="ARSC"/>
    <property type="match status" value="1"/>
</dbReference>
<accession>A0ABX7XCQ0</accession>
<dbReference type="PANTHER" id="PTHR30041:SF4">
    <property type="entry name" value="ARSENATE REDUCTASE"/>
    <property type="match status" value="1"/>
</dbReference>
<sequence>MYTVLHNSRCGKSRDAIKMMEEAAVEFEVREYLKDELSFDELKNVITQLKVSPIDIVRTNELIWKEQFKGKDFSDDELIKIMVENPKLIQRPIVLRDGEGVIGRPAENITEFIKK</sequence>
<dbReference type="CDD" id="cd03034">
    <property type="entry name" value="ArsC_ArsC"/>
    <property type="match status" value="1"/>
</dbReference>
<comment type="similarity">
    <text evidence="1 3">Belongs to the ArsC family.</text>
</comment>
<dbReference type="EMBL" id="CP072842">
    <property type="protein sequence ID" value="QTV05618.1"/>
    <property type="molecule type" value="Genomic_DNA"/>
</dbReference>
<evidence type="ECO:0000256" key="2">
    <source>
        <dbReference type="ARBA" id="ARBA00023002"/>
    </source>
</evidence>
<name>A0ABX7XCQ0_9FLAO</name>
<evidence type="ECO:0000256" key="3">
    <source>
        <dbReference type="PROSITE-ProRule" id="PRU01282"/>
    </source>
</evidence>
<dbReference type="Gene3D" id="3.40.30.10">
    <property type="entry name" value="Glutaredoxin"/>
    <property type="match status" value="1"/>
</dbReference>
<dbReference type="RefSeq" id="WP_230476261.1">
    <property type="nucleotide sequence ID" value="NZ_CP072842.1"/>
</dbReference>
<keyword evidence="2" id="KW-0560">Oxidoreductase</keyword>
<evidence type="ECO:0000256" key="1">
    <source>
        <dbReference type="ARBA" id="ARBA00007198"/>
    </source>
</evidence>
<dbReference type="InterPro" id="IPR036249">
    <property type="entry name" value="Thioredoxin-like_sf"/>
</dbReference>
<dbReference type="InterPro" id="IPR006659">
    <property type="entry name" value="Arsenate_reductase"/>
</dbReference>
<evidence type="ECO:0000313" key="5">
    <source>
        <dbReference type="Proteomes" id="UP000672011"/>
    </source>
</evidence>
<protein>
    <submittedName>
        <fullName evidence="4">Arsenate reductase family protein</fullName>
    </submittedName>
</protein>
<evidence type="ECO:0000313" key="4">
    <source>
        <dbReference type="EMBL" id="QTV05618.1"/>
    </source>
</evidence>